<name>D3AX95_HETP5</name>
<evidence type="ECO:0000313" key="2">
    <source>
        <dbReference type="Proteomes" id="UP000001396"/>
    </source>
</evidence>
<keyword evidence="2" id="KW-1185">Reference proteome</keyword>
<protein>
    <submittedName>
        <fullName evidence="1">Uncharacterized protein</fullName>
    </submittedName>
</protein>
<gene>
    <name evidence="1" type="ORF">PPL_00726</name>
</gene>
<dbReference type="RefSeq" id="XP_020438269.1">
    <property type="nucleotide sequence ID" value="XM_020571746.1"/>
</dbReference>
<organism evidence="1 2">
    <name type="scientific">Heterostelium pallidum (strain ATCC 26659 / Pp 5 / PN500)</name>
    <name type="common">Cellular slime mold</name>
    <name type="synonym">Polysphondylium pallidum</name>
    <dbReference type="NCBI Taxonomy" id="670386"/>
    <lineage>
        <taxon>Eukaryota</taxon>
        <taxon>Amoebozoa</taxon>
        <taxon>Evosea</taxon>
        <taxon>Eumycetozoa</taxon>
        <taxon>Dictyostelia</taxon>
        <taxon>Acytosteliales</taxon>
        <taxon>Acytosteliaceae</taxon>
        <taxon>Heterostelium</taxon>
    </lineage>
</organism>
<accession>D3AX95</accession>
<dbReference type="AlphaFoldDB" id="D3AX95"/>
<dbReference type="InParanoid" id="D3AX95"/>
<dbReference type="EMBL" id="ADBJ01000003">
    <property type="protein sequence ID" value="EFA86164.1"/>
    <property type="molecule type" value="Genomic_DNA"/>
</dbReference>
<proteinExistence type="predicted"/>
<comment type="caution">
    <text evidence="1">The sequence shown here is derived from an EMBL/GenBank/DDBJ whole genome shotgun (WGS) entry which is preliminary data.</text>
</comment>
<evidence type="ECO:0000313" key="1">
    <source>
        <dbReference type="EMBL" id="EFA86164.1"/>
    </source>
</evidence>
<sequence length="111" mass="13318">MHSTISLVAPKEWSIVETKAWFIYRLLKRKEYVTEKIIQDKLYKEKDMSDYLDIQKDLKVKKTKYEKFRPNSIPGLQLSVHKTATTIRWNVDENIKPLATYLGSFERFEFK</sequence>
<dbReference type="GeneID" id="31356257"/>
<dbReference type="Proteomes" id="UP000001396">
    <property type="component" value="Unassembled WGS sequence"/>
</dbReference>
<reference evidence="1 2" key="1">
    <citation type="journal article" date="2011" name="Genome Res.">
        <title>Phylogeny-wide analysis of social amoeba genomes highlights ancient origins for complex intercellular communication.</title>
        <authorList>
            <person name="Heidel A.J."/>
            <person name="Lawal H.M."/>
            <person name="Felder M."/>
            <person name="Schilde C."/>
            <person name="Helps N.R."/>
            <person name="Tunggal B."/>
            <person name="Rivero F."/>
            <person name="John U."/>
            <person name="Schleicher M."/>
            <person name="Eichinger L."/>
            <person name="Platzer M."/>
            <person name="Noegel A.A."/>
            <person name="Schaap P."/>
            <person name="Gloeckner G."/>
        </authorList>
    </citation>
    <scope>NUCLEOTIDE SEQUENCE [LARGE SCALE GENOMIC DNA]</scope>
    <source>
        <strain evidence="2">ATCC 26659 / Pp 5 / PN500</strain>
    </source>
</reference>